<dbReference type="EMBL" id="GL192566">
    <property type="protein sequence ID" value="EFB25247.1"/>
    <property type="molecule type" value="Genomic_DNA"/>
</dbReference>
<reference evidence="4" key="1">
    <citation type="journal article" date="2010" name="Nature">
        <title>The sequence and de novo assembly of the giant panda genome.</title>
        <authorList>
            <person name="Li R."/>
            <person name="Fan W."/>
            <person name="Tian G."/>
            <person name="Zhu H."/>
            <person name="He L."/>
            <person name="Cai J."/>
            <person name="Huang Q."/>
            <person name="Cai Q."/>
            <person name="Li B."/>
            <person name="Bai Y."/>
            <person name="Zhang Z."/>
            <person name="Zhang Y."/>
            <person name="Wang W."/>
            <person name="Li J."/>
            <person name="Wei F."/>
            <person name="Li H."/>
            <person name="Jian M."/>
            <person name="Li J."/>
            <person name="Zhang Z."/>
            <person name="Nielsen R."/>
            <person name="Li D."/>
            <person name="Gu W."/>
            <person name="Yang Z."/>
            <person name="Xuan Z."/>
            <person name="Ryder O.A."/>
            <person name="Leung F.C."/>
            <person name="Zhou Y."/>
            <person name="Cao J."/>
            <person name="Sun X."/>
            <person name="Fu Y."/>
            <person name="Fang X."/>
            <person name="Guo X."/>
            <person name="Wang B."/>
            <person name="Hou R."/>
            <person name="Shen F."/>
            <person name="Mu B."/>
            <person name="Ni P."/>
            <person name="Lin R."/>
            <person name="Qian W."/>
            <person name="Wang G."/>
            <person name="Yu C."/>
            <person name="Nie W."/>
            <person name="Wang J."/>
            <person name="Wu Z."/>
            <person name="Liang H."/>
            <person name="Min J."/>
            <person name="Wu Q."/>
            <person name="Cheng S."/>
            <person name="Ruan J."/>
            <person name="Wang M."/>
            <person name="Shi Z."/>
            <person name="Wen M."/>
            <person name="Liu B."/>
            <person name="Ren X."/>
            <person name="Zheng H."/>
            <person name="Dong D."/>
            <person name="Cook K."/>
            <person name="Shan G."/>
            <person name="Zhang H."/>
            <person name="Kosiol C."/>
            <person name="Xie X."/>
            <person name="Lu Z."/>
            <person name="Zheng H."/>
            <person name="Li Y."/>
            <person name="Steiner C.C."/>
            <person name="Lam T.T."/>
            <person name="Lin S."/>
            <person name="Zhang Q."/>
            <person name="Li G."/>
            <person name="Tian J."/>
            <person name="Gong T."/>
            <person name="Liu H."/>
            <person name="Zhang D."/>
            <person name="Fang L."/>
            <person name="Ye C."/>
            <person name="Zhang J."/>
            <person name="Hu W."/>
            <person name="Xu A."/>
            <person name="Ren Y."/>
            <person name="Zhang G."/>
            <person name="Bruford M.W."/>
            <person name="Li Q."/>
            <person name="Ma L."/>
            <person name="Guo Y."/>
            <person name="An N."/>
            <person name="Hu Y."/>
            <person name="Zheng Y."/>
            <person name="Shi Y."/>
            <person name="Li Z."/>
            <person name="Liu Q."/>
            <person name="Chen Y."/>
            <person name="Zhao J."/>
            <person name="Qu N."/>
            <person name="Zhao S."/>
            <person name="Tian F."/>
            <person name="Wang X."/>
            <person name="Wang H."/>
            <person name="Xu L."/>
            <person name="Liu X."/>
            <person name="Vinar T."/>
            <person name="Wang Y."/>
            <person name="Lam T.W."/>
            <person name="Yiu S.M."/>
            <person name="Liu S."/>
            <person name="Zhang H."/>
            <person name="Li D."/>
            <person name="Huang Y."/>
            <person name="Wang X."/>
            <person name="Yang G."/>
            <person name="Jiang Z."/>
            <person name="Wang J."/>
            <person name="Qin N."/>
            <person name="Li L."/>
            <person name="Li J."/>
            <person name="Bolund L."/>
            <person name="Kristiansen K."/>
            <person name="Wong G.K."/>
            <person name="Olson M."/>
            <person name="Zhang X."/>
            <person name="Li S."/>
            <person name="Yang H."/>
            <person name="Wang J."/>
            <person name="Wang J."/>
        </authorList>
    </citation>
    <scope>NUCLEOTIDE SEQUENCE [LARGE SCALE GENOMIC DNA]</scope>
</reference>
<dbReference type="Gene3D" id="3.80.10.10">
    <property type="entry name" value="Ribonuclease Inhibitor"/>
    <property type="match status" value="1"/>
</dbReference>
<dbReference type="InterPro" id="IPR032675">
    <property type="entry name" value="LRR_dom_sf"/>
</dbReference>
<proteinExistence type="predicted"/>
<accession>D2H7S4</accession>
<gene>
    <name evidence="4" type="ORF">PANDA_006224</name>
</gene>
<feature type="region of interest" description="Disordered" evidence="2">
    <location>
        <begin position="196"/>
        <end position="225"/>
    </location>
</feature>
<keyword evidence="1" id="KW-0833">Ubl conjugation pathway</keyword>
<evidence type="ECO:0000259" key="3">
    <source>
        <dbReference type="PROSITE" id="PS50181"/>
    </source>
</evidence>
<organism evidence="4">
    <name type="scientific">Ailuropoda melanoleuca</name>
    <name type="common">Giant panda</name>
    <dbReference type="NCBI Taxonomy" id="9646"/>
    <lineage>
        <taxon>Eukaryota</taxon>
        <taxon>Metazoa</taxon>
        <taxon>Chordata</taxon>
        <taxon>Craniata</taxon>
        <taxon>Vertebrata</taxon>
        <taxon>Euteleostomi</taxon>
        <taxon>Mammalia</taxon>
        <taxon>Eutheria</taxon>
        <taxon>Laurasiatheria</taxon>
        <taxon>Carnivora</taxon>
        <taxon>Caniformia</taxon>
        <taxon>Ursidae</taxon>
        <taxon>Ailuropoda</taxon>
    </lineage>
</organism>
<dbReference type="InterPro" id="IPR006553">
    <property type="entry name" value="Leu-rich_rpt_Cys-con_subtyp"/>
</dbReference>
<dbReference type="FunFam" id="1.20.1280.50:FF:000038">
    <property type="entry name" value="F-box/LRR-repeat protein 17 isoform X3"/>
    <property type="match status" value="1"/>
</dbReference>
<dbReference type="AlphaFoldDB" id="D2H7S4"/>
<evidence type="ECO:0000256" key="1">
    <source>
        <dbReference type="ARBA" id="ARBA00022786"/>
    </source>
</evidence>
<dbReference type="FunFam" id="3.80.10.10:FF:001658">
    <property type="entry name" value="LOC523504 protein"/>
    <property type="match status" value="1"/>
</dbReference>
<protein>
    <recommendedName>
        <fullName evidence="3">F-box domain-containing protein</fullName>
    </recommendedName>
</protein>
<feature type="domain" description="F-box" evidence="3">
    <location>
        <begin position="381"/>
        <end position="428"/>
    </location>
</feature>
<feature type="region of interest" description="Disordered" evidence="2">
    <location>
        <begin position="350"/>
        <end position="370"/>
    </location>
</feature>
<dbReference type="InParanoid" id="D2H7S4"/>
<evidence type="ECO:0000313" key="4">
    <source>
        <dbReference type="EMBL" id="EFB25247.1"/>
    </source>
</evidence>
<name>D2H7S4_AILME</name>
<dbReference type="SMART" id="SM00256">
    <property type="entry name" value="FBOX"/>
    <property type="match status" value="1"/>
</dbReference>
<dbReference type="SUPFAM" id="SSF52047">
    <property type="entry name" value="RNI-like"/>
    <property type="match status" value="1"/>
</dbReference>
<sequence>MCRHSSSSSNLSQPTAVTDDGAIWAKANFSKEGREVLLLKYFATPQSRDQIHMDDVYCESNCKLAWVAGQPPSRCRPFKPGADMASAFGNTKRSVLRSVGFCEQPRVTVLKKLQSVGLCPAEKGSRSPTSCCHWVSPLRPALLCSEKGGNEILLAVQEGKGWIQRRGLDCGKGHVPQRQGLQAAILGWPGPRRLPPRSRGAWPKSSKAHAAPQTPFLLSGHSPNSRTENGATARYTWALWGWGAALEEKKQSLASCEKSALVNLKGTGELIIEEVLHEAVAFLSTSNTLFFLETLRQEMAFSDEERHVMRSIDSTWATHLYCTGEAAGDPSWPSGGTLFTAPRWPRSPSLGVGQQHEYGDADCQEPPENPCDCHRDPPPETPDINQLPPSILLKIFSNLSLDERCLSASLVCKYWRDLCLDFQFWKQLDLSSRQQVTDELLEKIASRSQNIIEINISDCRSMSDTGVCVLAFKCPGLLRYTAYRCKQLSDTSIIAVASHCPLLQKVHVGNQDKLTDEGLKQLGSKCRELKDIHFGQCYKISDEGMIVIAKGCLKLQRIYMQENKLD</sequence>
<dbReference type="InterPro" id="IPR050648">
    <property type="entry name" value="F-box_LRR-repeat"/>
</dbReference>
<dbReference type="SUPFAM" id="SSF81383">
    <property type="entry name" value="F-box domain"/>
    <property type="match status" value="1"/>
</dbReference>
<dbReference type="PROSITE" id="PS50181">
    <property type="entry name" value="FBOX"/>
    <property type="match status" value="1"/>
</dbReference>
<dbReference type="SMART" id="SM00367">
    <property type="entry name" value="LRR_CC"/>
    <property type="match status" value="5"/>
</dbReference>
<dbReference type="InterPro" id="IPR001810">
    <property type="entry name" value="F-box_dom"/>
</dbReference>
<dbReference type="Pfam" id="PF12937">
    <property type="entry name" value="F-box-like"/>
    <property type="match status" value="1"/>
</dbReference>
<dbReference type="Gene3D" id="1.20.1280.50">
    <property type="match status" value="1"/>
</dbReference>
<dbReference type="PANTHER" id="PTHR13382">
    <property type="entry name" value="MITOCHONDRIAL ATP SYNTHASE COUPLING FACTOR B"/>
    <property type="match status" value="1"/>
</dbReference>
<dbReference type="InterPro" id="IPR036047">
    <property type="entry name" value="F-box-like_dom_sf"/>
</dbReference>
<dbReference type="GO" id="GO:0005737">
    <property type="term" value="C:cytoplasm"/>
    <property type="evidence" value="ECO:0007669"/>
    <property type="project" value="TreeGrafter"/>
</dbReference>
<dbReference type="CDD" id="cd22092">
    <property type="entry name" value="F-box_FBXO13"/>
    <property type="match status" value="1"/>
</dbReference>
<evidence type="ECO:0000256" key="2">
    <source>
        <dbReference type="SAM" id="MobiDB-lite"/>
    </source>
</evidence>
<dbReference type="PANTHER" id="PTHR13382:SF72">
    <property type="entry name" value="F-BOX AND LEUCINE-RICH REPEAT PROTEIN 17"/>
    <property type="match status" value="1"/>
</dbReference>